<accession>A0ACB9EWY5</accession>
<reference evidence="1 2" key="2">
    <citation type="journal article" date="2022" name="Mol. Ecol. Resour.">
        <title>The genomes of chicory, endive, great burdock and yacon provide insights into Asteraceae paleo-polyploidization history and plant inulin production.</title>
        <authorList>
            <person name="Fan W."/>
            <person name="Wang S."/>
            <person name="Wang H."/>
            <person name="Wang A."/>
            <person name="Jiang F."/>
            <person name="Liu H."/>
            <person name="Zhao H."/>
            <person name="Xu D."/>
            <person name="Zhang Y."/>
        </authorList>
    </citation>
    <scope>NUCLEOTIDE SEQUENCE [LARGE SCALE GENOMIC DNA]</scope>
    <source>
        <strain evidence="2">cv. Punajuju</strain>
        <tissue evidence="1">Leaves</tissue>
    </source>
</reference>
<keyword evidence="2" id="KW-1185">Reference proteome</keyword>
<reference evidence="2" key="1">
    <citation type="journal article" date="2022" name="Mol. Ecol. Resour.">
        <title>The genomes of chicory, endive, great burdock and yacon provide insights into Asteraceae palaeo-polyploidization history and plant inulin production.</title>
        <authorList>
            <person name="Fan W."/>
            <person name="Wang S."/>
            <person name="Wang H."/>
            <person name="Wang A."/>
            <person name="Jiang F."/>
            <person name="Liu H."/>
            <person name="Zhao H."/>
            <person name="Xu D."/>
            <person name="Zhang Y."/>
        </authorList>
    </citation>
    <scope>NUCLEOTIDE SEQUENCE [LARGE SCALE GENOMIC DNA]</scope>
    <source>
        <strain evidence="2">cv. Punajuju</strain>
    </source>
</reference>
<sequence length="88" mass="10013">MGNCMTMLGTYLWDMLSNINLVGFKLKTFLFIKLFSSPHIFTHLVKRLSALSLSSKHLVKSSQCPLSLSLSPHYYTLSTFSVFLHSVR</sequence>
<dbReference type="Proteomes" id="UP001055811">
    <property type="component" value="Linkage Group LG03"/>
</dbReference>
<proteinExistence type="predicted"/>
<protein>
    <submittedName>
        <fullName evidence="1">Uncharacterized protein</fullName>
    </submittedName>
</protein>
<name>A0ACB9EWY5_CICIN</name>
<organism evidence="1 2">
    <name type="scientific">Cichorium intybus</name>
    <name type="common">Chicory</name>
    <dbReference type="NCBI Taxonomy" id="13427"/>
    <lineage>
        <taxon>Eukaryota</taxon>
        <taxon>Viridiplantae</taxon>
        <taxon>Streptophyta</taxon>
        <taxon>Embryophyta</taxon>
        <taxon>Tracheophyta</taxon>
        <taxon>Spermatophyta</taxon>
        <taxon>Magnoliopsida</taxon>
        <taxon>eudicotyledons</taxon>
        <taxon>Gunneridae</taxon>
        <taxon>Pentapetalae</taxon>
        <taxon>asterids</taxon>
        <taxon>campanulids</taxon>
        <taxon>Asterales</taxon>
        <taxon>Asteraceae</taxon>
        <taxon>Cichorioideae</taxon>
        <taxon>Cichorieae</taxon>
        <taxon>Cichoriinae</taxon>
        <taxon>Cichorium</taxon>
    </lineage>
</organism>
<gene>
    <name evidence="1" type="ORF">L2E82_13350</name>
</gene>
<evidence type="ECO:0000313" key="2">
    <source>
        <dbReference type="Proteomes" id="UP001055811"/>
    </source>
</evidence>
<comment type="caution">
    <text evidence="1">The sequence shown here is derived from an EMBL/GenBank/DDBJ whole genome shotgun (WGS) entry which is preliminary data.</text>
</comment>
<evidence type="ECO:0000313" key="1">
    <source>
        <dbReference type="EMBL" id="KAI3763469.1"/>
    </source>
</evidence>
<dbReference type="EMBL" id="CM042011">
    <property type="protein sequence ID" value="KAI3763469.1"/>
    <property type="molecule type" value="Genomic_DNA"/>
</dbReference>